<dbReference type="GO" id="GO:0008168">
    <property type="term" value="F:methyltransferase activity"/>
    <property type="evidence" value="ECO:0007669"/>
    <property type="project" value="UniProtKB-KW"/>
</dbReference>
<protein>
    <submittedName>
        <fullName evidence="3">16S rRNA (Guanine(966)-N(2))-methyltransferase RsmD</fullName>
    </submittedName>
</protein>
<name>A0A150WIS6_BDEBC</name>
<dbReference type="PIRSF" id="PIRSF004553">
    <property type="entry name" value="CHP00095"/>
    <property type="match status" value="1"/>
</dbReference>
<dbReference type="NCBIfam" id="TIGR00095">
    <property type="entry name" value="16S rRNA (guanine(966)-N(2))-methyltransferase RsmD"/>
    <property type="match status" value="1"/>
</dbReference>
<dbReference type="InterPro" id="IPR004398">
    <property type="entry name" value="RNA_MeTrfase_RsmD"/>
</dbReference>
<evidence type="ECO:0000256" key="1">
    <source>
        <dbReference type="ARBA" id="ARBA00022603"/>
    </source>
</evidence>
<dbReference type="EMBL" id="LUKD01000001">
    <property type="protein sequence ID" value="KYG69449.1"/>
    <property type="molecule type" value="Genomic_DNA"/>
</dbReference>
<reference evidence="5 6" key="1">
    <citation type="submission" date="2016-03" db="EMBL/GenBank/DDBJ databases">
        <authorList>
            <person name="Ploux O."/>
        </authorList>
    </citation>
    <scope>NUCLEOTIDE SEQUENCE [LARGE SCALE GENOMIC DNA]</scope>
    <source>
        <strain evidence="3 5">BER2</strain>
        <strain evidence="4 6">EC13</strain>
    </source>
</reference>
<dbReference type="EMBL" id="LUKF01000014">
    <property type="protein sequence ID" value="KYG63335.1"/>
    <property type="molecule type" value="Genomic_DNA"/>
</dbReference>
<dbReference type="AlphaFoldDB" id="A0A150WIS6"/>
<dbReference type="SUPFAM" id="SSF53335">
    <property type="entry name" value="S-adenosyl-L-methionine-dependent methyltransferases"/>
    <property type="match status" value="1"/>
</dbReference>
<evidence type="ECO:0000256" key="2">
    <source>
        <dbReference type="ARBA" id="ARBA00022679"/>
    </source>
</evidence>
<proteinExistence type="predicted"/>
<evidence type="ECO:0000313" key="3">
    <source>
        <dbReference type="EMBL" id="KYG63335.1"/>
    </source>
</evidence>
<dbReference type="Proteomes" id="UP000075799">
    <property type="component" value="Unassembled WGS sequence"/>
</dbReference>
<dbReference type="CDD" id="cd02440">
    <property type="entry name" value="AdoMet_MTases"/>
    <property type="match status" value="1"/>
</dbReference>
<evidence type="ECO:0000313" key="6">
    <source>
        <dbReference type="Proteomes" id="UP000075799"/>
    </source>
</evidence>
<dbReference type="Pfam" id="PF03602">
    <property type="entry name" value="Cons_hypoth95"/>
    <property type="match status" value="1"/>
</dbReference>
<dbReference type="PANTHER" id="PTHR43542:SF1">
    <property type="entry name" value="METHYLTRANSFERASE"/>
    <property type="match status" value="1"/>
</dbReference>
<keyword evidence="1 3" id="KW-0489">Methyltransferase</keyword>
<dbReference type="InterPro" id="IPR002052">
    <property type="entry name" value="DNA_methylase_N6_adenine_CS"/>
</dbReference>
<dbReference type="Proteomes" id="UP000075391">
    <property type="component" value="Unassembled WGS sequence"/>
</dbReference>
<dbReference type="GO" id="GO:0003676">
    <property type="term" value="F:nucleic acid binding"/>
    <property type="evidence" value="ECO:0007669"/>
    <property type="project" value="InterPro"/>
</dbReference>
<dbReference type="GO" id="GO:0031167">
    <property type="term" value="P:rRNA methylation"/>
    <property type="evidence" value="ECO:0007669"/>
    <property type="project" value="InterPro"/>
</dbReference>
<dbReference type="InterPro" id="IPR029063">
    <property type="entry name" value="SAM-dependent_MTases_sf"/>
</dbReference>
<dbReference type="OrthoDB" id="9803017at2"/>
<dbReference type="RefSeq" id="WP_063206341.1">
    <property type="nucleotide sequence ID" value="NZ_LUKD01000001.1"/>
</dbReference>
<dbReference type="PANTHER" id="PTHR43542">
    <property type="entry name" value="METHYLTRANSFERASE"/>
    <property type="match status" value="1"/>
</dbReference>
<evidence type="ECO:0000313" key="4">
    <source>
        <dbReference type="EMBL" id="KYG69449.1"/>
    </source>
</evidence>
<organism evidence="3 5">
    <name type="scientific">Bdellovibrio bacteriovorus</name>
    <dbReference type="NCBI Taxonomy" id="959"/>
    <lineage>
        <taxon>Bacteria</taxon>
        <taxon>Pseudomonadati</taxon>
        <taxon>Bdellovibrionota</taxon>
        <taxon>Bdellovibrionia</taxon>
        <taxon>Bdellovibrionales</taxon>
        <taxon>Pseudobdellovibrionaceae</taxon>
        <taxon>Bdellovibrio</taxon>
    </lineage>
</organism>
<keyword evidence="2 3" id="KW-0808">Transferase</keyword>
<dbReference type="Gene3D" id="3.40.50.150">
    <property type="entry name" value="Vaccinia Virus protein VP39"/>
    <property type="match status" value="1"/>
</dbReference>
<accession>A0A150WIS6</accession>
<comment type="caution">
    <text evidence="3">The sequence shown here is derived from an EMBL/GenBank/DDBJ whole genome shotgun (WGS) entry which is preliminary data.</text>
</comment>
<sequence length="191" mass="21770">MRIISGKYRGHQLVAFKADHIRPTTDRVKETLFNKIQFQIDGANVADLFCGTGNLGIEALSRDAKFCTFVEKNPKSLTITRQNLEKLKVPNSEYKIINMDVIAFLKSYQGEAFDIILADPPFTEKMAHSVMEAASVSAGFAEHTIMAIESEKKERMEERYGSLVRYDQKDYGDKYLNMFCHEAALKEENNE</sequence>
<dbReference type="PROSITE" id="PS00092">
    <property type="entry name" value="N6_MTASE"/>
    <property type="match status" value="1"/>
</dbReference>
<evidence type="ECO:0000313" key="5">
    <source>
        <dbReference type="Proteomes" id="UP000075391"/>
    </source>
</evidence>
<gene>
    <name evidence="3" type="ORF">AZI85_04695</name>
    <name evidence="4" type="ORF">AZI87_09725</name>
</gene>